<feature type="transmembrane region" description="Helical" evidence="7">
    <location>
        <begin position="229"/>
        <end position="250"/>
    </location>
</feature>
<sequence>MRATLRPRRAGGGPRGTSRGNGSLIGVYGLLGLAVLLFALFSVLLPETFPTGTNLRAILTNQSIPAILALGATIPIVTGRFDLSIGFGIGLAHVVAMWLIAEHGVPWPVVVLLLLGGGVVIGLLNGLLVELAQIDSFIATLGTGSILYALTGWITGGARIVPGLHGLPPGFTHLADSSVLTVPVTFWYVVALVLVLWLCLEHLPTGRYLYVVGANPRAAELVGIPRRKVVVLAFVGSGVITAFAGAVLAAQQQIGDPSAGSSYLLPAFVGALLGSTTIRPGRANAVGTLVAVSVLAVGLSGLQQEGAAFWVTPMFNGLTLLAAVGMAGYAARRRERAGGVVGTRRRSDSLVDPADGDRSRPTDGSGPTDTPGPVMPLAR</sequence>
<evidence type="ECO:0000256" key="4">
    <source>
        <dbReference type="ARBA" id="ARBA00022989"/>
    </source>
</evidence>
<dbReference type="Pfam" id="PF02653">
    <property type="entry name" value="BPD_transp_2"/>
    <property type="match status" value="1"/>
</dbReference>
<feature type="transmembrane region" description="Helical" evidence="7">
    <location>
        <begin position="285"/>
        <end position="302"/>
    </location>
</feature>
<evidence type="ECO:0000313" key="9">
    <source>
        <dbReference type="Proteomes" id="UP000279994"/>
    </source>
</evidence>
<dbReference type="Proteomes" id="UP000279994">
    <property type="component" value="Unassembled WGS sequence"/>
</dbReference>
<dbReference type="GO" id="GO:0005886">
    <property type="term" value="C:plasma membrane"/>
    <property type="evidence" value="ECO:0007669"/>
    <property type="project" value="UniProtKB-SubCell"/>
</dbReference>
<evidence type="ECO:0000256" key="3">
    <source>
        <dbReference type="ARBA" id="ARBA00022692"/>
    </source>
</evidence>
<dbReference type="GO" id="GO:0022857">
    <property type="term" value="F:transmembrane transporter activity"/>
    <property type="evidence" value="ECO:0007669"/>
    <property type="project" value="InterPro"/>
</dbReference>
<dbReference type="PANTHER" id="PTHR32196">
    <property type="entry name" value="ABC TRANSPORTER PERMEASE PROTEIN YPHD-RELATED-RELATED"/>
    <property type="match status" value="1"/>
</dbReference>
<keyword evidence="2" id="KW-1003">Cell membrane</keyword>
<keyword evidence="9" id="KW-1185">Reference proteome</keyword>
<feature type="transmembrane region" description="Helical" evidence="7">
    <location>
        <begin position="107"/>
        <end position="129"/>
    </location>
</feature>
<feature type="transmembrane region" description="Helical" evidence="7">
    <location>
        <begin position="180"/>
        <end position="200"/>
    </location>
</feature>
<feature type="region of interest" description="Disordered" evidence="6">
    <location>
        <begin position="337"/>
        <end position="379"/>
    </location>
</feature>
<dbReference type="AlphaFoldDB" id="A0A3N0GR14"/>
<dbReference type="OrthoDB" id="3468954at2"/>
<evidence type="ECO:0000256" key="5">
    <source>
        <dbReference type="ARBA" id="ARBA00023136"/>
    </source>
</evidence>
<feature type="transmembrane region" description="Helical" evidence="7">
    <location>
        <begin position="57"/>
        <end position="76"/>
    </location>
</feature>
<feature type="transmembrane region" description="Helical" evidence="7">
    <location>
        <begin position="308"/>
        <end position="329"/>
    </location>
</feature>
<gene>
    <name evidence="8" type="ORF">EFL26_09175</name>
</gene>
<feature type="transmembrane region" description="Helical" evidence="7">
    <location>
        <begin position="83"/>
        <end position="101"/>
    </location>
</feature>
<organism evidence="8 9">
    <name type="scientific">Nocardioides pocheonensis</name>
    <dbReference type="NCBI Taxonomy" id="661485"/>
    <lineage>
        <taxon>Bacteria</taxon>
        <taxon>Bacillati</taxon>
        <taxon>Actinomycetota</taxon>
        <taxon>Actinomycetes</taxon>
        <taxon>Propionibacteriales</taxon>
        <taxon>Nocardioidaceae</taxon>
        <taxon>Nocardioides</taxon>
    </lineage>
</organism>
<feature type="transmembrane region" description="Helical" evidence="7">
    <location>
        <begin position="136"/>
        <end position="160"/>
    </location>
</feature>
<keyword evidence="4 7" id="KW-1133">Transmembrane helix</keyword>
<accession>A0A3N0GR14</accession>
<keyword evidence="5 7" id="KW-0472">Membrane</keyword>
<evidence type="ECO:0000256" key="1">
    <source>
        <dbReference type="ARBA" id="ARBA00004651"/>
    </source>
</evidence>
<comment type="subcellular location">
    <subcellularLocation>
        <location evidence="1">Cell membrane</location>
        <topology evidence="1">Multi-pass membrane protein</topology>
    </subcellularLocation>
</comment>
<evidence type="ECO:0000313" key="8">
    <source>
        <dbReference type="EMBL" id="RNM14887.1"/>
    </source>
</evidence>
<dbReference type="EMBL" id="RJSF01000036">
    <property type="protein sequence ID" value="RNM14887.1"/>
    <property type="molecule type" value="Genomic_DNA"/>
</dbReference>
<name>A0A3N0GR14_9ACTN</name>
<feature type="compositionally biased region" description="Basic and acidic residues" evidence="6">
    <location>
        <begin position="345"/>
        <end position="361"/>
    </location>
</feature>
<proteinExistence type="predicted"/>
<feature type="transmembrane region" description="Helical" evidence="7">
    <location>
        <begin position="21"/>
        <end position="45"/>
    </location>
</feature>
<dbReference type="InterPro" id="IPR001851">
    <property type="entry name" value="ABC_transp_permease"/>
</dbReference>
<evidence type="ECO:0000256" key="7">
    <source>
        <dbReference type="SAM" id="Phobius"/>
    </source>
</evidence>
<reference evidence="8 9" key="1">
    <citation type="submission" date="2018-11" db="EMBL/GenBank/DDBJ databases">
        <authorList>
            <person name="Li F."/>
        </authorList>
    </citation>
    <scope>NUCLEOTIDE SEQUENCE [LARGE SCALE GENOMIC DNA]</scope>
    <source>
        <strain evidence="8 9">Gsoil 818</strain>
    </source>
</reference>
<dbReference type="CDD" id="cd06579">
    <property type="entry name" value="TM_PBP1_transp_AraH_like"/>
    <property type="match status" value="1"/>
</dbReference>
<feature type="transmembrane region" description="Helical" evidence="7">
    <location>
        <begin position="262"/>
        <end position="278"/>
    </location>
</feature>
<evidence type="ECO:0000256" key="2">
    <source>
        <dbReference type="ARBA" id="ARBA00022475"/>
    </source>
</evidence>
<keyword evidence="3 7" id="KW-0812">Transmembrane</keyword>
<protein>
    <submittedName>
        <fullName evidence="8">ABC transporter permease</fullName>
    </submittedName>
</protein>
<comment type="caution">
    <text evidence="8">The sequence shown here is derived from an EMBL/GenBank/DDBJ whole genome shotgun (WGS) entry which is preliminary data.</text>
</comment>
<evidence type="ECO:0000256" key="6">
    <source>
        <dbReference type="SAM" id="MobiDB-lite"/>
    </source>
</evidence>